<comment type="function">
    <text evidence="8">Extracellular proteinase found in the pitcher fluid of carnivorous plants. Digest prey for nitrogen uptake.</text>
</comment>
<protein>
    <recommendedName>
        <fullName evidence="9">nepenthesin</fullName>
        <ecNumber evidence="9">3.4.23.12</ecNumber>
    </recommendedName>
</protein>
<keyword evidence="6" id="KW-0325">Glycoprotein</keyword>
<feature type="active site" evidence="10">
    <location>
        <position position="321"/>
    </location>
</feature>
<organism evidence="14 15">
    <name type="scientific">Ananas comosus</name>
    <name type="common">Pineapple</name>
    <name type="synonym">Ananas ananas</name>
    <dbReference type="NCBI Taxonomy" id="4615"/>
    <lineage>
        <taxon>Eukaryota</taxon>
        <taxon>Viridiplantae</taxon>
        <taxon>Streptophyta</taxon>
        <taxon>Embryophyta</taxon>
        <taxon>Tracheophyta</taxon>
        <taxon>Spermatophyta</taxon>
        <taxon>Magnoliopsida</taxon>
        <taxon>Liliopsida</taxon>
        <taxon>Poales</taxon>
        <taxon>Bromeliaceae</taxon>
        <taxon>Bromelioideae</taxon>
        <taxon>Ananas</taxon>
    </lineage>
</organism>
<dbReference type="InterPro" id="IPR033121">
    <property type="entry name" value="PEPTIDASE_A1"/>
</dbReference>
<evidence type="ECO:0000259" key="13">
    <source>
        <dbReference type="PROSITE" id="PS51767"/>
    </source>
</evidence>
<keyword evidence="4 11" id="KW-0064">Aspartyl protease</keyword>
<feature type="domain" description="Peptidase A1" evidence="13">
    <location>
        <begin position="101"/>
        <end position="438"/>
    </location>
</feature>
<reference evidence="15" key="2">
    <citation type="submission" date="2025-08" db="UniProtKB">
        <authorList>
            <consortium name="RefSeq"/>
        </authorList>
    </citation>
    <scope>IDENTIFICATION</scope>
    <source>
        <tissue evidence="15">Leaf</tissue>
    </source>
</reference>
<accession>A0A6P5EMZ0</accession>
<evidence type="ECO:0000256" key="10">
    <source>
        <dbReference type="PIRSR" id="PIRSR601461-1"/>
    </source>
</evidence>
<dbReference type="PANTHER" id="PTHR47967">
    <property type="entry name" value="OS07G0603500 PROTEIN-RELATED"/>
    <property type="match status" value="1"/>
</dbReference>
<evidence type="ECO:0000256" key="11">
    <source>
        <dbReference type="RuleBase" id="RU000454"/>
    </source>
</evidence>
<dbReference type="InterPro" id="IPR001461">
    <property type="entry name" value="Aspartic_peptidase_A1"/>
</dbReference>
<dbReference type="AlphaFoldDB" id="A0A6P5EMZ0"/>
<dbReference type="InterPro" id="IPR001969">
    <property type="entry name" value="Aspartic_peptidase_AS"/>
</dbReference>
<evidence type="ECO:0000256" key="7">
    <source>
        <dbReference type="ARBA" id="ARBA00051299"/>
    </source>
</evidence>
<evidence type="ECO:0000256" key="5">
    <source>
        <dbReference type="ARBA" id="ARBA00022801"/>
    </source>
</evidence>
<dbReference type="FunFam" id="2.40.70.10:FF:000033">
    <property type="entry name" value="Aspartyl protease family protein"/>
    <property type="match status" value="1"/>
</dbReference>
<dbReference type="CDD" id="cd05476">
    <property type="entry name" value="pepsin_A_like_plant"/>
    <property type="match status" value="1"/>
</dbReference>
<evidence type="ECO:0000256" key="12">
    <source>
        <dbReference type="SAM" id="SignalP"/>
    </source>
</evidence>
<dbReference type="GeneID" id="109707882"/>
<dbReference type="RefSeq" id="XP_020084996.1">
    <property type="nucleotide sequence ID" value="XM_020229407.1"/>
</dbReference>
<dbReference type="SUPFAM" id="SSF50630">
    <property type="entry name" value="Acid proteases"/>
    <property type="match status" value="1"/>
</dbReference>
<dbReference type="FunFam" id="2.40.70.10:FF:000016">
    <property type="entry name" value="Probable aspartic protease At2g35615"/>
    <property type="match status" value="1"/>
</dbReference>
<keyword evidence="14" id="KW-1185">Reference proteome</keyword>
<dbReference type="Gene3D" id="2.40.70.10">
    <property type="entry name" value="Acid Proteases"/>
    <property type="match status" value="2"/>
</dbReference>
<gene>
    <name evidence="15" type="primary">LOC109707882</name>
</gene>
<dbReference type="InterPro" id="IPR032861">
    <property type="entry name" value="TAXi_N"/>
</dbReference>
<dbReference type="OrthoDB" id="775830at2759"/>
<sequence length="445" mass="46566">MAASPLSLVSELSLFGLLILSPALLFGLPSAAGASSKGFTVELIHRDSPKSPLYNHSQTHSNRLRAAARRSRARAELLHRTLARSEGRSLESELKRSTAEYLMAINVGTPPKRILTIADTGSDLIWSNCEPCTSCFPSDAPHFDPSASSTFRSLSCDSDPCAALPGTACGDNDSCTYVASYGDGSQTSGTLATETFTFRAAADGGSSVRVPSISFGCSDDSEGLFDGHSGGIVGLGGGPLSLVSQLGSSIDGRFSYCLVSAGANHSSSQLRFGADAVVSGKNAVSTPLVPALSGTFYVVTLDGISVDGVDLPIEQGNIIVDSGTTLTLLAPAALKSLSRQLESSISLPRVDDPQGTFTLCFDVHKAPRHFEFPDVTFHFGTAPVKLPAGNAFLQLDEGTVCLAMIPVTGSITFAIFGNIAQQNFHIGYDLVERTITFAPTDCSLL</sequence>
<dbReference type="InterPro" id="IPR034161">
    <property type="entry name" value="Pepsin-like_plant"/>
</dbReference>
<reference evidence="14" key="1">
    <citation type="journal article" date="2015" name="Nat. Genet.">
        <title>The pineapple genome and the evolution of CAM photosynthesis.</title>
        <authorList>
            <person name="Ming R."/>
            <person name="VanBuren R."/>
            <person name="Wai C.M."/>
            <person name="Tang H."/>
            <person name="Schatz M.C."/>
            <person name="Bowers J.E."/>
            <person name="Lyons E."/>
            <person name="Wang M.L."/>
            <person name="Chen J."/>
            <person name="Biggers E."/>
            <person name="Zhang J."/>
            <person name="Huang L."/>
            <person name="Zhang L."/>
            <person name="Miao W."/>
            <person name="Zhang J."/>
            <person name="Ye Z."/>
            <person name="Miao C."/>
            <person name="Lin Z."/>
            <person name="Wang H."/>
            <person name="Zhou H."/>
            <person name="Yim W.C."/>
            <person name="Priest H.D."/>
            <person name="Zheng C."/>
            <person name="Woodhouse M."/>
            <person name="Edger P.P."/>
            <person name="Guyot R."/>
            <person name="Guo H.B."/>
            <person name="Guo H."/>
            <person name="Zheng G."/>
            <person name="Singh R."/>
            <person name="Sharma A."/>
            <person name="Min X."/>
            <person name="Zheng Y."/>
            <person name="Lee H."/>
            <person name="Gurtowski J."/>
            <person name="Sedlazeck F.J."/>
            <person name="Harkess A."/>
            <person name="McKain M.R."/>
            <person name="Liao Z."/>
            <person name="Fang J."/>
            <person name="Liu J."/>
            <person name="Zhang X."/>
            <person name="Zhang Q."/>
            <person name="Hu W."/>
            <person name="Qin Y."/>
            <person name="Wang K."/>
            <person name="Chen L.Y."/>
            <person name="Shirley N."/>
            <person name="Lin Y.R."/>
            <person name="Liu L.Y."/>
            <person name="Hernandez A.G."/>
            <person name="Wright C.L."/>
            <person name="Bulone V."/>
            <person name="Tuskan G.A."/>
            <person name="Heath K."/>
            <person name="Zee F."/>
            <person name="Moore P.H."/>
            <person name="Sunkar R."/>
            <person name="Leebens-Mack J.H."/>
            <person name="Mockler T."/>
            <person name="Bennetzen J.L."/>
            <person name="Freeling M."/>
            <person name="Sankoff D."/>
            <person name="Paterson A.H."/>
            <person name="Zhu X."/>
            <person name="Yang X."/>
            <person name="Smith J.A."/>
            <person name="Cushman J.C."/>
            <person name="Paull R.E."/>
            <person name="Yu Q."/>
        </authorList>
    </citation>
    <scope>NUCLEOTIDE SEQUENCE [LARGE SCALE GENOMIC DNA]</scope>
    <source>
        <strain evidence="14">cv. F153</strain>
    </source>
</reference>
<dbReference type="PANTHER" id="PTHR47967:SF128">
    <property type="entry name" value="ASPARTIC PROTEINASE CDR1-LIKE"/>
    <property type="match status" value="1"/>
</dbReference>
<keyword evidence="5 11" id="KW-0378">Hydrolase</keyword>
<evidence type="ECO:0000256" key="2">
    <source>
        <dbReference type="ARBA" id="ARBA00022670"/>
    </source>
</evidence>
<dbReference type="Pfam" id="PF14541">
    <property type="entry name" value="TAXi_C"/>
    <property type="match status" value="1"/>
</dbReference>
<dbReference type="InterPro" id="IPR051708">
    <property type="entry name" value="Plant_Aspart_Prot_A1"/>
</dbReference>
<evidence type="ECO:0000313" key="14">
    <source>
        <dbReference type="Proteomes" id="UP000515123"/>
    </source>
</evidence>
<evidence type="ECO:0000256" key="6">
    <source>
        <dbReference type="ARBA" id="ARBA00023180"/>
    </source>
</evidence>
<comment type="catalytic activity">
    <reaction evidence="7">
        <text>Similar to pepsin, but also cleaves on either side of Asp and at Lys-|-Arg.</text>
        <dbReference type="EC" id="3.4.23.12"/>
    </reaction>
</comment>
<evidence type="ECO:0000256" key="3">
    <source>
        <dbReference type="ARBA" id="ARBA00022729"/>
    </source>
</evidence>
<feature type="signal peptide" evidence="12">
    <location>
        <begin position="1"/>
        <end position="33"/>
    </location>
</feature>
<feature type="active site" evidence="10">
    <location>
        <position position="119"/>
    </location>
</feature>
<evidence type="ECO:0000256" key="9">
    <source>
        <dbReference type="ARBA" id="ARBA00067063"/>
    </source>
</evidence>
<dbReference type="Pfam" id="PF14543">
    <property type="entry name" value="TAXi_N"/>
    <property type="match status" value="1"/>
</dbReference>
<dbReference type="PROSITE" id="PS00141">
    <property type="entry name" value="ASP_PROTEASE"/>
    <property type="match status" value="1"/>
</dbReference>
<dbReference type="PRINTS" id="PR00792">
    <property type="entry name" value="PEPSIN"/>
</dbReference>
<dbReference type="EC" id="3.4.23.12" evidence="9"/>
<keyword evidence="2 11" id="KW-0645">Protease</keyword>
<feature type="chain" id="PRO_5028431118" description="nepenthesin" evidence="12">
    <location>
        <begin position="34"/>
        <end position="445"/>
    </location>
</feature>
<evidence type="ECO:0000256" key="8">
    <source>
        <dbReference type="ARBA" id="ARBA00053221"/>
    </source>
</evidence>
<keyword evidence="3 12" id="KW-0732">Signal</keyword>
<dbReference type="GO" id="GO:0006508">
    <property type="term" value="P:proteolysis"/>
    <property type="evidence" value="ECO:0007669"/>
    <property type="project" value="UniProtKB-KW"/>
</dbReference>
<comment type="similarity">
    <text evidence="1 11">Belongs to the peptidase A1 family.</text>
</comment>
<evidence type="ECO:0000313" key="15">
    <source>
        <dbReference type="RefSeq" id="XP_020084996.1"/>
    </source>
</evidence>
<dbReference type="GO" id="GO:0005576">
    <property type="term" value="C:extracellular region"/>
    <property type="evidence" value="ECO:0007669"/>
    <property type="project" value="TreeGrafter"/>
</dbReference>
<proteinExistence type="inferred from homology"/>
<dbReference type="Proteomes" id="UP000515123">
    <property type="component" value="Linkage group 3"/>
</dbReference>
<evidence type="ECO:0000256" key="1">
    <source>
        <dbReference type="ARBA" id="ARBA00007447"/>
    </source>
</evidence>
<dbReference type="PROSITE" id="PS51767">
    <property type="entry name" value="PEPTIDASE_A1"/>
    <property type="match status" value="1"/>
</dbReference>
<dbReference type="GO" id="GO:0004190">
    <property type="term" value="F:aspartic-type endopeptidase activity"/>
    <property type="evidence" value="ECO:0007669"/>
    <property type="project" value="UniProtKB-KW"/>
</dbReference>
<dbReference type="InterPro" id="IPR021109">
    <property type="entry name" value="Peptidase_aspartic_dom_sf"/>
</dbReference>
<dbReference type="InterPro" id="IPR032799">
    <property type="entry name" value="TAXi_C"/>
</dbReference>
<name>A0A6P5EMZ0_ANACO</name>
<evidence type="ECO:0000256" key="4">
    <source>
        <dbReference type="ARBA" id="ARBA00022750"/>
    </source>
</evidence>